<keyword evidence="1" id="KW-0472">Membrane</keyword>
<sequence length="110" mass="11558">MNPLSFIADMATAIGRFVFAAFRDGIGLLVAKLLGVFGLTTISMSAVLPSLKSFLMEYAASLPSVVLEFAGAVGLDVFMSMVLSALTIRLSTKVFIVPKSVADQLPGASR</sequence>
<proteinExistence type="predicted"/>
<evidence type="ECO:0000313" key="2">
    <source>
        <dbReference type="EMBL" id="MDI9239863.1"/>
    </source>
</evidence>
<dbReference type="InterPro" id="IPR019670">
    <property type="entry name" value="DUF2523"/>
</dbReference>
<evidence type="ECO:0000313" key="3">
    <source>
        <dbReference type="Proteomes" id="UP001321580"/>
    </source>
</evidence>
<comment type="caution">
    <text evidence="2">The sequence shown here is derived from an EMBL/GenBank/DDBJ whole genome shotgun (WGS) entry which is preliminary data.</text>
</comment>
<feature type="transmembrane region" description="Helical" evidence="1">
    <location>
        <begin position="69"/>
        <end position="90"/>
    </location>
</feature>
<dbReference type="Proteomes" id="UP001321580">
    <property type="component" value="Unassembled WGS sequence"/>
</dbReference>
<keyword evidence="1" id="KW-0812">Transmembrane</keyword>
<gene>
    <name evidence="2" type="ORF">QLQ15_13205</name>
</gene>
<dbReference type="RefSeq" id="WP_283213227.1">
    <property type="nucleotide sequence ID" value="NZ_JASGBI010000001.1"/>
</dbReference>
<accession>A0ABT6XI81</accession>
<protein>
    <submittedName>
        <fullName evidence="2">DUF2523 family protein</fullName>
    </submittedName>
</protein>
<dbReference type="Pfam" id="PF10734">
    <property type="entry name" value="DUF2523"/>
    <property type="match status" value="1"/>
</dbReference>
<reference evidence="2 3" key="1">
    <citation type="submission" date="2023-05" db="EMBL/GenBank/DDBJ databases">
        <title>Lysobacter sp. strain LF1 Genome sequencing and assembly.</title>
        <authorList>
            <person name="Jung Y."/>
        </authorList>
    </citation>
    <scope>NUCLEOTIDE SEQUENCE [LARGE SCALE GENOMIC DNA]</scope>
    <source>
        <strain evidence="2 3">LF1</strain>
    </source>
</reference>
<organism evidence="2 3">
    <name type="scientific">Lysobacter stagni</name>
    <dbReference type="NCBI Taxonomy" id="3045172"/>
    <lineage>
        <taxon>Bacteria</taxon>
        <taxon>Pseudomonadati</taxon>
        <taxon>Pseudomonadota</taxon>
        <taxon>Gammaproteobacteria</taxon>
        <taxon>Lysobacterales</taxon>
        <taxon>Lysobacteraceae</taxon>
        <taxon>Lysobacter</taxon>
    </lineage>
</organism>
<name>A0ABT6XI81_9GAMM</name>
<dbReference type="EMBL" id="JASGBI010000001">
    <property type="protein sequence ID" value="MDI9239863.1"/>
    <property type="molecule type" value="Genomic_DNA"/>
</dbReference>
<feature type="transmembrane region" description="Helical" evidence="1">
    <location>
        <begin position="29"/>
        <end position="49"/>
    </location>
</feature>
<evidence type="ECO:0000256" key="1">
    <source>
        <dbReference type="SAM" id="Phobius"/>
    </source>
</evidence>
<keyword evidence="3" id="KW-1185">Reference proteome</keyword>
<keyword evidence="1" id="KW-1133">Transmembrane helix</keyword>